<organism evidence="2 3">
    <name type="scientific">Mastigocoleus testarum BC008</name>
    <dbReference type="NCBI Taxonomy" id="371196"/>
    <lineage>
        <taxon>Bacteria</taxon>
        <taxon>Bacillati</taxon>
        <taxon>Cyanobacteriota</taxon>
        <taxon>Cyanophyceae</taxon>
        <taxon>Nostocales</taxon>
        <taxon>Hapalosiphonaceae</taxon>
        <taxon>Mastigocoleus</taxon>
    </lineage>
</organism>
<proteinExistence type="predicted"/>
<name>A0A0V7ZN33_9CYAN</name>
<dbReference type="OrthoDB" id="530231at2"/>
<dbReference type="AlphaFoldDB" id="A0A0V7ZN33"/>
<reference evidence="2 3" key="1">
    <citation type="journal article" date="2015" name="Genome Announc.">
        <title>Draft Genome of the Euendolithic (true boring) Cyanobacterium Mastigocoleus testarum strain BC008.</title>
        <authorList>
            <person name="Guida B.S."/>
            <person name="Garcia-Pichel F."/>
        </authorList>
    </citation>
    <scope>NUCLEOTIDE SEQUENCE [LARGE SCALE GENOMIC DNA]</scope>
    <source>
        <strain evidence="2 3">BC008</strain>
    </source>
</reference>
<dbReference type="Proteomes" id="UP000053372">
    <property type="component" value="Unassembled WGS sequence"/>
</dbReference>
<evidence type="ECO:0000313" key="2">
    <source>
        <dbReference type="EMBL" id="KST65932.1"/>
    </source>
</evidence>
<accession>A0A0V7ZN33</accession>
<comment type="caution">
    <text evidence="2">The sequence shown here is derived from an EMBL/GenBank/DDBJ whole genome shotgun (WGS) entry which is preliminary data.</text>
</comment>
<feature type="domain" description="DUF2382" evidence="1">
    <location>
        <begin position="143"/>
        <end position="188"/>
    </location>
</feature>
<evidence type="ECO:0000259" key="1">
    <source>
        <dbReference type="Pfam" id="PF09557"/>
    </source>
</evidence>
<evidence type="ECO:0000313" key="3">
    <source>
        <dbReference type="Proteomes" id="UP000053372"/>
    </source>
</evidence>
<protein>
    <recommendedName>
        <fullName evidence="1">DUF2382 domain-containing protein</fullName>
    </recommendedName>
</protein>
<dbReference type="EMBL" id="LMTZ01000102">
    <property type="protein sequence ID" value="KST65932.1"/>
    <property type="molecule type" value="Genomic_DNA"/>
</dbReference>
<gene>
    <name evidence="2" type="ORF">BC008_23475</name>
</gene>
<keyword evidence="3" id="KW-1185">Reference proteome</keyword>
<sequence>MNSYDDAIITDKSKIKSTFIRLDKQVISFHVVNLRGTIIASVKDTYTDQKNNLHLLISPLNNPNEHQQYLMDSDWVQQIGTTQKILVVNLSESDITKLPVINQANIHGESLTPETNTSSPSKLAETSTNEILHSSESREVTVPLLEERLLVKRDKHKLGEVIIRKKVETHLVQVPVRREILIIEQLGSPNKQLTEIDLAESQVPGVTINTNENKDVNFIVRGELMSPQVASEILREISLQQQNSCKKISLEIEVENHEQQVKYQEIINRWMTS</sequence>
<dbReference type="RefSeq" id="WP_027843854.1">
    <property type="nucleotide sequence ID" value="NZ_LMTZ01000102.1"/>
</dbReference>
<dbReference type="Pfam" id="PF09557">
    <property type="entry name" value="DUF2382"/>
    <property type="match status" value="1"/>
</dbReference>
<dbReference type="InterPro" id="IPR019060">
    <property type="entry name" value="DUF2382"/>
</dbReference>